<dbReference type="PANTHER" id="PTHR31992">
    <property type="entry name" value="DOF ZINC FINGER PROTEIN DOF1.4-RELATED"/>
    <property type="match status" value="1"/>
</dbReference>
<keyword evidence="1" id="KW-0479">Metal-binding</keyword>
<feature type="region of interest" description="Disordered" evidence="8">
    <location>
        <begin position="77"/>
        <end position="133"/>
    </location>
</feature>
<sequence>MLAIGGGGGVGGRFFWGGGDRRLRPQLHPNQVLKCPRCDSPNTKFCYYNNYNLSQPRHFCKSCRRYWTRGGVLRNVPVGGGFRKKKRSQPKTNSSSAVDGPSERKSNSHSSSESSSLTAATTEATPASAVTGTGVFVPNTEVGSSPPSGLSNSATNIAYNFPDTRFFNVNSEETNTNPRFDHQPPVTQPTDGEIFQEMENFTTLTTSSEDPAIILGFSVGDISPSYGRLRRAPQINPASEMVAPPSVDDFKPREMTGGYLSHQIDFTGMEQNRMSSGSGGHTTSLGGGDQGLFDLTGSIDQAYWSEAQWATNYDDQSLNYLP</sequence>
<evidence type="ECO:0000256" key="6">
    <source>
        <dbReference type="ARBA" id="ARBA00023163"/>
    </source>
</evidence>
<feature type="domain" description="Dof-type" evidence="9">
    <location>
        <begin position="35"/>
        <end position="71"/>
    </location>
</feature>
<dbReference type="PROSITE" id="PS01361">
    <property type="entry name" value="ZF_DOF_1"/>
    <property type="match status" value="1"/>
</dbReference>
<keyword evidence="11" id="KW-1185">Reference proteome</keyword>
<evidence type="ECO:0000259" key="9">
    <source>
        <dbReference type="PROSITE" id="PS01361"/>
    </source>
</evidence>
<evidence type="ECO:0000256" key="5">
    <source>
        <dbReference type="ARBA" id="ARBA00023125"/>
    </source>
</evidence>
<dbReference type="Pfam" id="PF02701">
    <property type="entry name" value="Zn_ribbon_Dof"/>
    <property type="match status" value="1"/>
</dbReference>
<dbReference type="InterPro" id="IPR045174">
    <property type="entry name" value="Dof"/>
</dbReference>
<evidence type="ECO:0000256" key="1">
    <source>
        <dbReference type="ARBA" id="ARBA00022723"/>
    </source>
</evidence>
<evidence type="ECO:0000256" key="3">
    <source>
        <dbReference type="ARBA" id="ARBA00022833"/>
    </source>
</evidence>
<accession>A0AAD1YP95</accession>
<dbReference type="GO" id="GO:0003700">
    <property type="term" value="F:DNA-binding transcription factor activity"/>
    <property type="evidence" value="ECO:0007669"/>
    <property type="project" value="InterPro"/>
</dbReference>
<dbReference type="GO" id="GO:0008270">
    <property type="term" value="F:zinc ion binding"/>
    <property type="evidence" value="ECO:0007669"/>
    <property type="project" value="UniProtKB-KW"/>
</dbReference>
<evidence type="ECO:0000256" key="7">
    <source>
        <dbReference type="ARBA" id="ARBA00023242"/>
    </source>
</evidence>
<keyword evidence="6" id="KW-0804">Transcription</keyword>
<evidence type="ECO:0000313" key="11">
    <source>
        <dbReference type="Proteomes" id="UP000834106"/>
    </source>
</evidence>
<evidence type="ECO:0000313" key="10">
    <source>
        <dbReference type="EMBL" id="CAI9754535.1"/>
    </source>
</evidence>
<dbReference type="InterPro" id="IPR003851">
    <property type="entry name" value="Znf_Dof"/>
</dbReference>
<dbReference type="EMBL" id="OU503036">
    <property type="protein sequence ID" value="CAI9754535.1"/>
    <property type="molecule type" value="Genomic_DNA"/>
</dbReference>
<keyword evidence="2" id="KW-0863">Zinc-finger</keyword>
<reference evidence="10" key="1">
    <citation type="submission" date="2023-05" db="EMBL/GenBank/DDBJ databases">
        <authorList>
            <person name="Huff M."/>
        </authorList>
    </citation>
    <scope>NUCLEOTIDE SEQUENCE</scope>
</reference>
<evidence type="ECO:0000256" key="8">
    <source>
        <dbReference type="SAM" id="MobiDB-lite"/>
    </source>
</evidence>
<dbReference type="AlphaFoldDB" id="A0AAD1YP95"/>
<keyword evidence="7" id="KW-0539">Nucleus</keyword>
<evidence type="ECO:0000256" key="2">
    <source>
        <dbReference type="ARBA" id="ARBA00022771"/>
    </source>
</evidence>
<keyword evidence="4" id="KW-0805">Transcription regulation</keyword>
<evidence type="ECO:0000256" key="4">
    <source>
        <dbReference type="ARBA" id="ARBA00023015"/>
    </source>
</evidence>
<protein>
    <recommendedName>
        <fullName evidence="9">Dof-type domain-containing protein</fullName>
    </recommendedName>
</protein>
<dbReference type="PANTHER" id="PTHR31992:SF313">
    <property type="entry name" value="DOF ZINC FINGER PROTEIN DOF5.7"/>
    <property type="match status" value="1"/>
</dbReference>
<keyword evidence="5" id="KW-0238">DNA-binding</keyword>
<proteinExistence type="predicted"/>
<feature type="compositionally biased region" description="Low complexity" evidence="8">
    <location>
        <begin position="108"/>
        <end position="131"/>
    </location>
</feature>
<organism evidence="10 11">
    <name type="scientific">Fraxinus pennsylvanica</name>
    <dbReference type="NCBI Taxonomy" id="56036"/>
    <lineage>
        <taxon>Eukaryota</taxon>
        <taxon>Viridiplantae</taxon>
        <taxon>Streptophyta</taxon>
        <taxon>Embryophyta</taxon>
        <taxon>Tracheophyta</taxon>
        <taxon>Spermatophyta</taxon>
        <taxon>Magnoliopsida</taxon>
        <taxon>eudicotyledons</taxon>
        <taxon>Gunneridae</taxon>
        <taxon>Pentapetalae</taxon>
        <taxon>asterids</taxon>
        <taxon>lamiids</taxon>
        <taxon>Lamiales</taxon>
        <taxon>Oleaceae</taxon>
        <taxon>Oleeae</taxon>
        <taxon>Fraxinus</taxon>
    </lineage>
</organism>
<dbReference type="Proteomes" id="UP000834106">
    <property type="component" value="Chromosome 1"/>
</dbReference>
<gene>
    <name evidence="10" type="ORF">FPE_LOCUS1966</name>
</gene>
<keyword evidence="3" id="KW-0862">Zinc</keyword>
<name>A0AAD1YP95_9LAMI</name>
<dbReference type="GO" id="GO:0003677">
    <property type="term" value="F:DNA binding"/>
    <property type="evidence" value="ECO:0007669"/>
    <property type="project" value="UniProtKB-KW"/>
</dbReference>